<sequence length="293" mass="33394">MRRILSICSVLIFSALACNEAKPKIDAPSADPGHIGFVLDSAAYFDLLNDSFLTNEFAQLFVDTSHHPEPLIELYLTGREAFLNVGLAKEFWQGKEGKGIMMFQTRKPGEIDNLIRNWKQSYTDSLNSYVHDGGGFKIAEVTPFIKKNDPSSKEPNLSILLASYTIPTYKSWGFSDSAIANGVAMKDFMNSWDSRTQNKLFKKFKSFHIQLTEKELEQIESGLISVGYRKEENVFKHDDNVPVYFTVTPKNEIPKYTRIEIELAESTTQRIIQLGNMYTIHIKNKEMVIEQTK</sequence>
<proteinExistence type="predicted"/>
<organism evidence="2 3">
    <name type="scientific">Lacibacter sediminis</name>
    <dbReference type="NCBI Taxonomy" id="2760713"/>
    <lineage>
        <taxon>Bacteria</taxon>
        <taxon>Pseudomonadati</taxon>
        <taxon>Bacteroidota</taxon>
        <taxon>Chitinophagia</taxon>
        <taxon>Chitinophagales</taxon>
        <taxon>Chitinophagaceae</taxon>
        <taxon>Lacibacter</taxon>
    </lineage>
</organism>
<dbReference type="EMBL" id="CP060007">
    <property type="protein sequence ID" value="QNA45341.1"/>
    <property type="molecule type" value="Genomic_DNA"/>
</dbReference>
<feature type="signal peptide" evidence="1">
    <location>
        <begin position="1"/>
        <end position="17"/>
    </location>
</feature>
<dbReference type="Proteomes" id="UP000515344">
    <property type="component" value="Chromosome"/>
</dbReference>
<dbReference type="PROSITE" id="PS51257">
    <property type="entry name" value="PROKAR_LIPOPROTEIN"/>
    <property type="match status" value="1"/>
</dbReference>
<evidence type="ECO:0000313" key="2">
    <source>
        <dbReference type="EMBL" id="QNA45341.1"/>
    </source>
</evidence>
<dbReference type="KEGG" id="lacs:H4075_03845"/>
<dbReference type="Pfam" id="PF19147">
    <property type="entry name" value="DUF5829"/>
    <property type="match status" value="1"/>
</dbReference>
<evidence type="ECO:0000256" key="1">
    <source>
        <dbReference type="SAM" id="SignalP"/>
    </source>
</evidence>
<dbReference type="InterPro" id="IPR043869">
    <property type="entry name" value="DUF5829"/>
</dbReference>
<gene>
    <name evidence="2" type="ORF">H4075_03845</name>
</gene>
<accession>A0A7G5XIN8</accession>
<feature type="chain" id="PRO_5028988071" evidence="1">
    <location>
        <begin position="18"/>
        <end position="293"/>
    </location>
</feature>
<name>A0A7G5XIN8_9BACT</name>
<keyword evidence="3" id="KW-1185">Reference proteome</keyword>
<reference evidence="3" key="1">
    <citation type="submission" date="2020-08" db="EMBL/GenBank/DDBJ databases">
        <title>Lacibacter sp. S13-6-6 genome sequencing.</title>
        <authorList>
            <person name="Jin L."/>
        </authorList>
    </citation>
    <scope>NUCLEOTIDE SEQUENCE [LARGE SCALE GENOMIC DNA]</scope>
    <source>
        <strain evidence="3">S13-6-6</strain>
    </source>
</reference>
<dbReference type="RefSeq" id="WP_182804308.1">
    <property type="nucleotide sequence ID" value="NZ_CP060007.1"/>
</dbReference>
<evidence type="ECO:0000313" key="3">
    <source>
        <dbReference type="Proteomes" id="UP000515344"/>
    </source>
</evidence>
<protein>
    <submittedName>
        <fullName evidence="2">Uncharacterized protein</fullName>
    </submittedName>
</protein>
<keyword evidence="1" id="KW-0732">Signal</keyword>
<dbReference type="AlphaFoldDB" id="A0A7G5XIN8"/>